<dbReference type="Proteomes" id="UP001049176">
    <property type="component" value="Chromosome 1"/>
</dbReference>
<feature type="region of interest" description="Disordered" evidence="7">
    <location>
        <begin position="205"/>
        <end position="231"/>
    </location>
</feature>
<keyword evidence="10" id="KW-1185">Reference proteome</keyword>
<keyword evidence="2 6" id="KW-0853">WD repeat</keyword>
<dbReference type="SMART" id="SM00320">
    <property type="entry name" value="WD40"/>
    <property type="match status" value="2"/>
</dbReference>
<feature type="repeat" description="WD" evidence="6">
    <location>
        <begin position="168"/>
        <end position="210"/>
    </location>
</feature>
<evidence type="ECO:0000256" key="6">
    <source>
        <dbReference type="PROSITE-ProRule" id="PRU00221"/>
    </source>
</evidence>
<evidence type="ECO:0000256" key="2">
    <source>
        <dbReference type="ARBA" id="ARBA00022574"/>
    </source>
</evidence>
<keyword evidence="8" id="KW-0732">Signal</keyword>
<comment type="similarity">
    <text evidence="1">Belongs to the WD repeat ESC family.</text>
</comment>
<feature type="signal peptide" evidence="8">
    <location>
        <begin position="1"/>
        <end position="15"/>
    </location>
</feature>
<dbReference type="RefSeq" id="XP_043015646.1">
    <property type="nucleotide sequence ID" value="XM_043146941.1"/>
</dbReference>
<keyword evidence="4" id="KW-0805">Transcription regulation</keyword>
<protein>
    <recommendedName>
        <fullName evidence="11">WD40 repeat-like protein</fullName>
    </recommendedName>
</protein>
<evidence type="ECO:0000256" key="1">
    <source>
        <dbReference type="ARBA" id="ARBA00008075"/>
    </source>
</evidence>
<dbReference type="PROSITE" id="PS50082">
    <property type="entry name" value="WD_REPEATS_2"/>
    <property type="match status" value="2"/>
</dbReference>
<dbReference type="PROSITE" id="PS50294">
    <property type="entry name" value="WD_REPEATS_REGION"/>
    <property type="match status" value="1"/>
</dbReference>
<organism evidence="9 10">
    <name type="scientific">Marasmius oreades</name>
    <name type="common">fairy-ring Marasmius</name>
    <dbReference type="NCBI Taxonomy" id="181124"/>
    <lineage>
        <taxon>Eukaryota</taxon>
        <taxon>Fungi</taxon>
        <taxon>Dikarya</taxon>
        <taxon>Basidiomycota</taxon>
        <taxon>Agaricomycotina</taxon>
        <taxon>Agaricomycetes</taxon>
        <taxon>Agaricomycetidae</taxon>
        <taxon>Agaricales</taxon>
        <taxon>Marasmiineae</taxon>
        <taxon>Marasmiaceae</taxon>
        <taxon>Marasmius</taxon>
    </lineage>
</organism>
<evidence type="ECO:0000256" key="8">
    <source>
        <dbReference type="SAM" id="SignalP"/>
    </source>
</evidence>
<feature type="chain" id="PRO_5040231244" description="WD40 repeat-like protein" evidence="8">
    <location>
        <begin position="16"/>
        <end position="519"/>
    </location>
</feature>
<dbReference type="InterPro" id="IPR001680">
    <property type="entry name" value="WD40_rpt"/>
</dbReference>
<keyword evidence="3" id="KW-0677">Repeat</keyword>
<dbReference type="KEGG" id="more:E1B28_001047"/>
<reference evidence="9" key="1">
    <citation type="journal article" date="2021" name="Genome Biol. Evol.">
        <title>The assembled and annotated genome of the fairy-ring fungus Marasmius oreades.</title>
        <authorList>
            <person name="Hiltunen M."/>
            <person name="Ament-Velasquez S.L."/>
            <person name="Johannesson H."/>
        </authorList>
    </citation>
    <scope>NUCLEOTIDE SEQUENCE</scope>
    <source>
        <strain evidence="9">03SP1</strain>
    </source>
</reference>
<evidence type="ECO:0000313" key="9">
    <source>
        <dbReference type="EMBL" id="KAG7099176.1"/>
    </source>
</evidence>
<dbReference type="SUPFAM" id="SSF50978">
    <property type="entry name" value="WD40 repeat-like"/>
    <property type="match status" value="1"/>
</dbReference>
<sequence>MYLTVLVTSLTLMHAPEDPQPWYRNHSKHPFYLHKKFSLNSATARQSRKFRSIAAFPWTRESPAGFWYDGDTSLNPDDWEKIVNDYSDAVVVGGDPNEVYIFFLRSAKHPIRIKLPEQKACDYGLPTDKINVAWTLKTDESFQPIIVITNRYLIYIYSIRENKIVSILRGHGNHITSIVVHPSVPYMFATTSRDFSTRLYDLKQKPKQRPNNPVWPPQNKPSLAGGAHGLDGNDPEGYYRDEGWGRCVMVLAGGPSGGHQGDVFAAAFHKHYPVIATCGMDRAVKIWHIPFPFLPDQKLVREDKPLFSSTTIHKARVLSIDWISDDILLTHSAPAIMSIPATDDEHPDIEPAYMVLWRWLGKDRFFPVGWNEHPSQQTALRGCASDYQESASFQILASINLSPTPTQFDTPSAFHVFREENHDPLLLYTYPQWKRVTIVNIADFPPRRPPPCRWMTDEELLEAARKLNISEVDEDVPSWQIELTDPTDAFQTCTMFPEGDAIVAAGGYHVWVWRKYPTD</sequence>
<dbReference type="EMBL" id="CM032181">
    <property type="protein sequence ID" value="KAG7099176.1"/>
    <property type="molecule type" value="Genomic_DNA"/>
</dbReference>
<dbReference type="InterPro" id="IPR051243">
    <property type="entry name" value="PcG_WD-repeat"/>
</dbReference>
<comment type="caution">
    <text evidence="9">The sequence shown here is derived from an EMBL/GenBank/DDBJ whole genome shotgun (WGS) entry which is preliminary data.</text>
</comment>
<dbReference type="InterPro" id="IPR015943">
    <property type="entry name" value="WD40/YVTN_repeat-like_dom_sf"/>
</dbReference>
<dbReference type="AlphaFoldDB" id="A0A9P8AES2"/>
<name>A0A9P8AES2_9AGAR</name>
<gene>
    <name evidence="9" type="ORF">E1B28_001047</name>
</gene>
<evidence type="ECO:0008006" key="11">
    <source>
        <dbReference type="Google" id="ProtNLM"/>
    </source>
</evidence>
<evidence type="ECO:0000256" key="4">
    <source>
        <dbReference type="ARBA" id="ARBA00023015"/>
    </source>
</evidence>
<dbReference type="InterPro" id="IPR036322">
    <property type="entry name" value="WD40_repeat_dom_sf"/>
</dbReference>
<keyword evidence="5" id="KW-0804">Transcription</keyword>
<dbReference type="GeneID" id="66070123"/>
<evidence type="ECO:0000256" key="7">
    <source>
        <dbReference type="SAM" id="MobiDB-lite"/>
    </source>
</evidence>
<evidence type="ECO:0000256" key="3">
    <source>
        <dbReference type="ARBA" id="ARBA00022737"/>
    </source>
</evidence>
<evidence type="ECO:0000256" key="5">
    <source>
        <dbReference type="ARBA" id="ARBA00023163"/>
    </source>
</evidence>
<dbReference type="Gene3D" id="2.130.10.10">
    <property type="entry name" value="YVTN repeat-like/Quinoprotein amine dehydrogenase"/>
    <property type="match status" value="1"/>
</dbReference>
<dbReference type="Pfam" id="PF00400">
    <property type="entry name" value="WD40"/>
    <property type="match status" value="2"/>
</dbReference>
<evidence type="ECO:0000313" key="10">
    <source>
        <dbReference type="Proteomes" id="UP001049176"/>
    </source>
</evidence>
<accession>A0A9P8AES2</accession>
<dbReference type="PANTHER" id="PTHR10253">
    <property type="entry name" value="POLYCOMB PROTEIN"/>
    <property type="match status" value="1"/>
</dbReference>
<dbReference type="OrthoDB" id="7318948at2759"/>
<feature type="repeat" description="WD" evidence="6">
    <location>
        <begin position="256"/>
        <end position="289"/>
    </location>
</feature>
<proteinExistence type="inferred from homology"/>